<dbReference type="GO" id="GO:0009409">
    <property type="term" value="P:response to cold"/>
    <property type="evidence" value="ECO:0007669"/>
    <property type="project" value="InterPro"/>
</dbReference>
<feature type="region of interest" description="Disordered" evidence="1">
    <location>
        <begin position="193"/>
        <end position="220"/>
    </location>
</feature>
<accession>A0A8S0UMN2</accession>
<evidence type="ECO:0000256" key="1">
    <source>
        <dbReference type="SAM" id="MobiDB-lite"/>
    </source>
</evidence>
<feature type="compositionally biased region" description="Basic and acidic residues" evidence="1">
    <location>
        <begin position="19"/>
        <end position="28"/>
    </location>
</feature>
<evidence type="ECO:0000313" key="2">
    <source>
        <dbReference type="EMBL" id="CAA3017364.1"/>
    </source>
</evidence>
<dbReference type="AlphaFoldDB" id="A0A8S0UMN2"/>
<protein>
    <submittedName>
        <fullName evidence="2">Uncharacterized protein</fullName>
    </submittedName>
</protein>
<keyword evidence="3" id="KW-1185">Reference proteome</keyword>
<feature type="region of interest" description="Disordered" evidence="1">
    <location>
        <begin position="1"/>
        <end position="45"/>
    </location>
</feature>
<dbReference type="OrthoDB" id="1923282at2759"/>
<dbReference type="GO" id="GO:0042752">
    <property type="term" value="P:regulation of circadian rhythm"/>
    <property type="evidence" value="ECO:0007669"/>
    <property type="project" value="InterPro"/>
</dbReference>
<gene>
    <name evidence="2" type="ORF">OLEA9_A050999</name>
</gene>
<dbReference type="PANTHER" id="PTHR33676">
    <property type="entry name" value="COLD REGULATED PROTEIN 27"/>
    <property type="match status" value="1"/>
</dbReference>
<evidence type="ECO:0000313" key="3">
    <source>
        <dbReference type="Proteomes" id="UP000594638"/>
    </source>
</evidence>
<dbReference type="Gramene" id="OE9A050999T1">
    <property type="protein sequence ID" value="OE9A050999C1"/>
    <property type="gene ID" value="OE9A050999"/>
</dbReference>
<dbReference type="EMBL" id="CACTIH010007697">
    <property type="protein sequence ID" value="CAA3017364.1"/>
    <property type="molecule type" value="Genomic_DNA"/>
</dbReference>
<proteinExistence type="predicted"/>
<dbReference type="PANTHER" id="PTHR33676:SF3">
    <property type="entry name" value="COLD-REGULATED PROTEIN 27"/>
    <property type="match status" value="1"/>
</dbReference>
<feature type="compositionally biased region" description="Basic and acidic residues" evidence="1">
    <location>
        <begin position="200"/>
        <end position="215"/>
    </location>
</feature>
<dbReference type="Proteomes" id="UP000594638">
    <property type="component" value="Unassembled WGS sequence"/>
</dbReference>
<organism evidence="2 3">
    <name type="scientific">Olea europaea subsp. europaea</name>
    <dbReference type="NCBI Taxonomy" id="158383"/>
    <lineage>
        <taxon>Eukaryota</taxon>
        <taxon>Viridiplantae</taxon>
        <taxon>Streptophyta</taxon>
        <taxon>Embryophyta</taxon>
        <taxon>Tracheophyta</taxon>
        <taxon>Spermatophyta</taxon>
        <taxon>Magnoliopsida</taxon>
        <taxon>eudicotyledons</taxon>
        <taxon>Gunneridae</taxon>
        <taxon>Pentapetalae</taxon>
        <taxon>asterids</taxon>
        <taxon>lamiids</taxon>
        <taxon>Lamiales</taxon>
        <taxon>Oleaceae</taxon>
        <taxon>Oleeae</taxon>
        <taxon>Olea</taxon>
    </lineage>
</organism>
<reference evidence="2 3" key="1">
    <citation type="submission" date="2019-12" db="EMBL/GenBank/DDBJ databases">
        <authorList>
            <person name="Alioto T."/>
            <person name="Alioto T."/>
            <person name="Gomez Garrido J."/>
        </authorList>
    </citation>
    <scope>NUCLEOTIDE SEQUENCE [LARGE SCALE GENOMIC DNA]</scope>
</reference>
<dbReference type="InterPro" id="IPR044678">
    <property type="entry name" value="COR27/28"/>
</dbReference>
<sequence>MENFVGSSGVGRNFSQELENYKDSRNCVEQEETSTMESQAAESRPIEWTNEKHSLYLKSMEASFVDHLYKSLDLFGSALENFQAKPKSSKHKVKSTDVRSGQYKVFQDGCRSKIDFMSNEPRVNNAEDTGGRQGNPWIQHYRYANRQAARNSSLSHIKASSTTTVNQFPERHFQIRHQDSIDSNTEVMGQNFNDEDLEEEKSSRVHDTKRTKTSRDNISSNDQVVPFGILQVGYAAEDQISSKH</sequence>
<comment type="caution">
    <text evidence="2">The sequence shown here is derived from an EMBL/GenBank/DDBJ whole genome shotgun (WGS) entry which is preliminary data.</text>
</comment>
<name>A0A8S0UMN2_OLEEU</name>